<evidence type="ECO:0000313" key="2">
    <source>
        <dbReference type="Proteomes" id="UP000008234"/>
    </source>
</evidence>
<evidence type="ECO:0000313" key="1">
    <source>
        <dbReference type="EMBL" id="ADC91042.1"/>
    </source>
</evidence>
<proteinExistence type="predicted"/>
<protein>
    <submittedName>
        <fullName evidence="1">Uncharacterized protein</fullName>
    </submittedName>
</protein>
<organism evidence="1 2">
    <name type="scientific">Mageeibacillus indolicus (strain UPII9-5)</name>
    <name type="common">Clostridiales genomosp. BVAB3 (strain UPII9-5)</name>
    <dbReference type="NCBI Taxonomy" id="699246"/>
    <lineage>
        <taxon>Bacteria</taxon>
        <taxon>Bacillati</taxon>
        <taxon>Bacillota</taxon>
        <taxon>Clostridia</taxon>
        <taxon>Eubacteriales</taxon>
        <taxon>Oscillospiraceae</taxon>
        <taxon>Mageeibacillus</taxon>
    </lineage>
</organism>
<sequence>MVSLGKHWYVNEKQLFKLHKIHVFFVKIRQIYNFILTAENVCVKLNIDKDKQ</sequence>
<dbReference type="STRING" id="699246.HMPREF0868_0461"/>
<gene>
    <name evidence="1" type="ordered locus">HMPREF0868_0461</name>
</gene>
<keyword evidence="2" id="KW-1185">Reference proteome</keyword>
<accession>D3R0T6</accession>
<dbReference type="KEGG" id="clo:HMPREF0868_0461"/>
<dbReference type="AlphaFoldDB" id="D3R0T6"/>
<dbReference type="EMBL" id="CP001850">
    <property type="protein sequence ID" value="ADC91042.1"/>
    <property type="molecule type" value="Genomic_DNA"/>
</dbReference>
<dbReference type="HOGENOM" id="CLU_3081513_0_0_9"/>
<reference evidence="2" key="1">
    <citation type="submission" date="2009-12" db="EMBL/GenBank/DDBJ databases">
        <title>Sequence of Clostridiales genomosp. BVAB3 str. UPII9-5.</title>
        <authorList>
            <person name="Madupu R."/>
            <person name="Durkin A.S."/>
            <person name="Torralba M."/>
            <person name="Methe B."/>
            <person name="Sutton G.G."/>
            <person name="Strausberg R.L."/>
            <person name="Nelson K.E."/>
        </authorList>
    </citation>
    <scope>NUCLEOTIDE SEQUENCE [LARGE SCALE GENOMIC DNA]</scope>
    <source>
        <strain evidence="2">UPII9-5</strain>
    </source>
</reference>
<dbReference type="Proteomes" id="UP000008234">
    <property type="component" value="Chromosome"/>
</dbReference>
<name>D3R0T6_MAGIU</name>